<dbReference type="SMART" id="SM00326">
    <property type="entry name" value="SH3"/>
    <property type="match status" value="1"/>
</dbReference>
<dbReference type="Proteomes" id="UP000481861">
    <property type="component" value="Unassembled WGS sequence"/>
</dbReference>
<evidence type="ECO:0000256" key="2">
    <source>
        <dbReference type="PROSITE-ProRule" id="PRU00192"/>
    </source>
</evidence>
<organism evidence="5 6">
    <name type="scientific">Massariosphaeria phaeospora</name>
    <dbReference type="NCBI Taxonomy" id="100035"/>
    <lineage>
        <taxon>Eukaryota</taxon>
        <taxon>Fungi</taxon>
        <taxon>Dikarya</taxon>
        <taxon>Ascomycota</taxon>
        <taxon>Pezizomycotina</taxon>
        <taxon>Dothideomycetes</taxon>
        <taxon>Pleosporomycetidae</taxon>
        <taxon>Pleosporales</taxon>
        <taxon>Pleosporales incertae sedis</taxon>
        <taxon>Massariosphaeria</taxon>
    </lineage>
</organism>
<protein>
    <submittedName>
        <fullName evidence="5">SH3 domain-containing protein</fullName>
    </submittedName>
</protein>
<evidence type="ECO:0000256" key="1">
    <source>
        <dbReference type="ARBA" id="ARBA00022443"/>
    </source>
</evidence>
<dbReference type="EMBL" id="JAADJZ010000031">
    <property type="protein sequence ID" value="KAF2865716.1"/>
    <property type="molecule type" value="Genomic_DNA"/>
</dbReference>
<evidence type="ECO:0000313" key="5">
    <source>
        <dbReference type="EMBL" id="KAF2865716.1"/>
    </source>
</evidence>
<dbReference type="SUPFAM" id="SSF50044">
    <property type="entry name" value="SH3-domain"/>
    <property type="match status" value="1"/>
</dbReference>
<evidence type="ECO:0000259" key="4">
    <source>
        <dbReference type="PROSITE" id="PS50002"/>
    </source>
</evidence>
<dbReference type="OrthoDB" id="19092at2759"/>
<dbReference type="PROSITE" id="PS50002">
    <property type="entry name" value="SH3"/>
    <property type="match status" value="1"/>
</dbReference>
<dbReference type="InterPro" id="IPR001452">
    <property type="entry name" value="SH3_domain"/>
</dbReference>
<name>A0A7C8M167_9PLEO</name>
<comment type="caution">
    <text evidence="5">The sequence shown here is derived from an EMBL/GenBank/DDBJ whole genome shotgun (WGS) entry which is preliminary data.</text>
</comment>
<gene>
    <name evidence="5" type="ORF">BDV95DRAFT_612299</name>
</gene>
<evidence type="ECO:0000256" key="3">
    <source>
        <dbReference type="SAM" id="MobiDB-lite"/>
    </source>
</evidence>
<feature type="domain" description="SH3" evidence="4">
    <location>
        <begin position="15"/>
        <end position="76"/>
    </location>
</feature>
<keyword evidence="1 2" id="KW-0728">SH3 domain</keyword>
<reference evidence="5 6" key="1">
    <citation type="submission" date="2020-01" db="EMBL/GenBank/DDBJ databases">
        <authorList>
            <consortium name="DOE Joint Genome Institute"/>
            <person name="Haridas S."/>
            <person name="Albert R."/>
            <person name="Binder M."/>
            <person name="Bloem J."/>
            <person name="Labutti K."/>
            <person name="Salamov A."/>
            <person name="Andreopoulos B."/>
            <person name="Baker S.E."/>
            <person name="Barry K."/>
            <person name="Bills G."/>
            <person name="Bluhm B.H."/>
            <person name="Cannon C."/>
            <person name="Castanera R."/>
            <person name="Culley D.E."/>
            <person name="Daum C."/>
            <person name="Ezra D."/>
            <person name="Gonzalez J.B."/>
            <person name="Henrissat B."/>
            <person name="Kuo A."/>
            <person name="Liang C."/>
            <person name="Lipzen A."/>
            <person name="Lutzoni F."/>
            <person name="Magnuson J."/>
            <person name="Mondo S."/>
            <person name="Nolan M."/>
            <person name="Ohm R."/>
            <person name="Pangilinan J."/>
            <person name="Park H.-J.H."/>
            <person name="Ramirez L."/>
            <person name="Alfaro M."/>
            <person name="Sun H."/>
            <person name="Tritt A."/>
            <person name="Yoshinaga Y."/>
            <person name="Zwiers L.-H.L."/>
            <person name="Turgeon B.G."/>
            <person name="Goodwin S.B."/>
            <person name="Spatafora J.W."/>
            <person name="Crous P.W."/>
            <person name="Grigoriev I.V."/>
        </authorList>
    </citation>
    <scope>NUCLEOTIDE SEQUENCE [LARGE SCALE GENOMIC DNA]</scope>
    <source>
        <strain evidence="5 6">CBS 611.86</strain>
    </source>
</reference>
<dbReference type="AlphaFoldDB" id="A0A7C8M167"/>
<feature type="region of interest" description="Disordered" evidence="3">
    <location>
        <begin position="1"/>
        <end position="24"/>
    </location>
</feature>
<evidence type="ECO:0000313" key="6">
    <source>
        <dbReference type="Proteomes" id="UP000481861"/>
    </source>
</evidence>
<sequence>MSTTPPPTSSPLASPLPAKAKANYPFTPSRPSELTLRENDQLDVFDISEKGWAYGWCVASGQSGWIPGSYVEVVEVVEGGSGRVEGGERTLWESEEIKK</sequence>
<dbReference type="CDD" id="cd00174">
    <property type="entry name" value="SH3"/>
    <property type="match status" value="1"/>
</dbReference>
<dbReference type="InterPro" id="IPR036028">
    <property type="entry name" value="SH3-like_dom_sf"/>
</dbReference>
<dbReference type="Pfam" id="PF00018">
    <property type="entry name" value="SH3_1"/>
    <property type="match status" value="1"/>
</dbReference>
<dbReference type="Gene3D" id="2.30.30.40">
    <property type="entry name" value="SH3 Domains"/>
    <property type="match status" value="1"/>
</dbReference>
<accession>A0A7C8M167</accession>
<keyword evidence="6" id="KW-1185">Reference proteome</keyword>
<feature type="compositionally biased region" description="Low complexity" evidence="3">
    <location>
        <begin position="10"/>
        <end position="22"/>
    </location>
</feature>
<proteinExistence type="predicted"/>